<feature type="region of interest" description="Disordered" evidence="1">
    <location>
        <begin position="47"/>
        <end position="78"/>
    </location>
</feature>
<reference evidence="2 3" key="1">
    <citation type="submission" date="2017-11" db="EMBL/GenBank/DDBJ databases">
        <title>De-novo sequencing of pomegranate (Punica granatum L.) genome.</title>
        <authorList>
            <person name="Akparov Z."/>
            <person name="Amiraslanov A."/>
            <person name="Hajiyeva S."/>
            <person name="Abbasov M."/>
            <person name="Kaur K."/>
            <person name="Hamwieh A."/>
            <person name="Solovyev V."/>
            <person name="Salamov A."/>
            <person name="Braich B."/>
            <person name="Kosarev P."/>
            <person name="Mahmoud A."/>
            <person name="Hajiyev E."/>
            <person name="Babayeva S."/>
            <person name="Izzatullayeva V."/>
            <person name="Mammadov A."/>
            <person name="Mammadov A."/>
            <person name="Sharifova S."/>
            <person name="Ojaghi J."/>
            <person name="Eynullazada K."/>
            <person name="Bayramov B."/>
            <person name="Abdulazimova A."/>
            <person name="Shahmuradov I."/>
        </authorList>
    </citation>
    <scope>NUCLEOTIDE SEQUENCE [LARGE SCALE GENOMIC DNA]</scope>
    <source>
        <strain evidence="3">cv. AG2017</strain>
        <tissue evidence="2">Leaf</tissue>
    </source>
</reference>
<evidence type="ECO:0000313" key="2">
    <source>
        <dbReference type="EMBL" id="PKI67274.1"/>
    </source>
</evidence>
<name>A0A2I0KFI2_PUNGR</name>
<dbReference type="EMBL" id="PGOL01000623">
    <property type="protein sequence ID" value="PKI67274.1"/>
    <property type="molecule type" value="Genomic_DNA"/>
</dbReference>
<comment type="caution">
    <text evidence="2">The sequence shown here is derived from an EMBL/GenBank/DDBJ whole genome shotgun (WGS) entry which is preliminary data.</text>
</comment>
<gene>
    <name evidence="2" type="ORF">CRG98_012346</name>
</gene>
<evidence type="ECO:0000313" key="3">
    <source>
        <dbReference type="Proteomes" id="UP000233551"/>
    </source>
</evidence>
<proteinExistence type="predicted"/>
<dbReference type="Proteomes" id="UP000233551">
    <property type="component" value="Unassembled WGS sequence"/>
</dbReference>
<sequence length="112" mass="12156">MPLKSSFHTSIELMTGELGFEDPSNQSGYGLVMGIPVARKGAAELNCKEESEGKRRSSRGLVAAEEGGLRKKGKGGVRSTLLSQSRRIRRCKAVTCSPSEIFLSWSWTCGSF</sequence>
<protein>
    <submittedName>
        <fullName evidence="2">Uncharacterized protein</fullName>
    </submittedName>
</protein>
<accession>A0A2I0KFI2</accession>
<dbReference type="AlphaFoldDB" id="A0A2I0KFI2"/>
<evidence type="ECO:0000256" key="1">
    <source>
        <dbReference type="SAM" id="MobiDB-lite"/>
    </source>
</evidence>
<keyword evidence="3" id="KW-1185">Reference proteome</keyword>
<organism evidence="2 3">
    <name type="scientific">Punica granatum</name>
    <name type="common">Pomegranate</name>
    <dbReference type="NCBI Taxonomy" id="22663"/>
    <lineage>
        <taxon>Eukaryota</taxon>
        <taxon>Viridiplantae</taxon>
        <taxon>Streptophyta</taxon>
        <taxon>Embryophyta</taxon>
        <taxon>Tracheophyta</taxon>
        <taxon>Spermatophyta</taxon>
        <taxon>Magnoliopsida</taxon>
        <taxon>eudicotyledons</taxon>
        <taxon>Gunneridae</taxon>
        <taxon>Pentapetalae</taxon>
        <taxon>rosids</taxon>
        <taxon>malvids</taxon>
        <taxon>Myrtales</taxon>
        <taxon>Lythraceae</taxon>
        <taxon>Punica</taxon>
    </lineage>
</organism>